<dbReference type="AlphaFoldDB" id="A0A4R5P8D1"/>
<accession>A0A4R5P8D1</accession>
<feature type="region of interest" description="Disordered" evidence="1">
    <location>
        <begin position="72"/>
        <end position="148"/>
    </location>
</feature>
<evidence type="ECO:0000313" key="3">
    <source>
        <dbReference type="Proteomes" id="UP000295627"/>
    </source>
</evidence>
<dbReference type="EMBL" id="RXLR01000019">
    <property type="protein sequence ID" value="TDH19689.1"/>
    <property type="molecule type" value="Genomic_DNA"/>
</dbReference>
<dbReference type="Proteomes" id="UP000295627">
    <property type="component" value="Unassembled WGS sequence"/>
</dbReference>
<evidence type="ECO:0000313" key="2">
    <source>
        <dbReference type="EMBL" id="TDH19689.1"/>
    </source>
</evidence>
<evidence type="ECO:0000256" key="1">
    <source>
        <dbReference type="SAM" id="MobiDB-lite"/>
    </source>
</evidence>
<comment type="caution">
    <text evidence="2">The sequence shown here is derived from an EMBL/GenBank/DDBJ whole genome shotgun (WGS) entry which is preliminary data.</text>
</comment>
<gene>
    <name evidence="2" type="ORF">EJ571_23865</name>
</gene>
<proteinExistence type="predicted"/>
<organism evidence="2 3">
    <name type="scientific">Mycobacteroides franklinii</name>
    <dbReference type="NCBI Taxonomy" id="948102"/>
    <lineage>
        <taxon>Bacteria</taxon>
        <taxon>Bacillati</taxon>
        <taxon>Actinomycetota</taxon>
        <taxon>Actinomycetes</taxon>
        <taxon>Mycobacteriales</taxon>
        <taxon>Mycobacteriaceae</taxon>
        <taxon>Mycobacteroides</taxon>
    </lineage>
</organism>
<reference evidence="2 3" key="1">
    <citation type="journal article" date="2019" name="Sci. Rep.">
        <title>Extended insight into the Mycobacterium chelonae-abscessus complex through whole genome sequencing of Mycobacterium salmoniphilum outbreak and Mycobacterium salmoniphilum-like strains.</title>
        <authorList>
            <person name="Behra P.R.K."/>
            <person name="Das S."/>
            <person name="Pettersson B.M.F."/>
            <person name="Shirreff L."/>
            <person name="DuCote T."/>
            <person name="Jacobsson K.G."/>
            <person name="Ennis D.G."/>
            <person name="Kirsebom L.A."/>
        </authorList>
    </citation>
    <scope>NUCLEOTIDE SEQUENCE [LARGE SCALE GENOMIC DNA]</scope>
    <source>
        <strain evidence="2 3">DSM 45524</strain>
    </source>
</reference>
<protein>
    <submittedName>
        <fullName evidence="2">Uncharacterized protein</fullName>
    </submittedName>
</protein>
<sequence length="148" mass="15774">MDNDYRFHNVETAGSRVNAAACEHAVTLLTRNAAVRTHILMGSEPGRPRHTPGVNRIPRRHEIPVCAALAGPFVPGSAPRDDESRSISKYRRRTGAGPVILGVSAVPGPPRPHPYPQIGNRPLPSIDGPGLPPDSYIGSPDKPGRDSG</sequence>
<name>A0A4R5P8D1_9MYCO</name>